<feature type="transmembrane region" description="Helical" evidence="1">
    <location>
        <begin position="90"/>
        <end position="110"/>
    </location>
</feature>
<comment type="caution">
    <text evidence="3">The sequence shown here is derived from an EMBL/GenBank/DDBJ whole genome shotgun (WGS) entry which is preliminary data.</text>
</comment>
<keyword evidence="1" id="KW-0812">Transmembrane</keyword>
<feature type="transmembrane region" description="Helical" evidence="1">
    <location>
        <begin position="49"/>
        <end position="70"/>
    </location>
</feature>
<evidence type="ECO:0000256" key="1">
    <source>
        <dbReference type="SAM" id="Phobius"/>
    </source>
</evidence>
<evidence type="ECO:0000259" key="2">
    <source>
        <dbReference type="Pfam" id="PF26509"/>
    </source>
</evidence>
<protein>
    <submittedName>
        <fullName evidence="3">Cell division protein FtsQ</fullName>
    </submittedName>
</protein>
<feature type="transmembrane region" description="Helical" evidence="1">
    <location>
        <begin position="117"/>
        <end position="137"/>
    </location>
</feature>
<evidence type="ECO:0000313" key="4">
    <source>
        <dbReference type="Proteomes" id="UP001519887"/>
    </source>
</evidence>
<accession>A0ABS7CH11</accession>
<name>A0ABS7CH11_9BACL</name>
<feature type="domain" description="DUF8171" evidence="2">
    <location>
        <begin position="18"/>
        <end position="207"/>
    </location>
</feature>
<dbReference type="Pfam" id="PF26509">
    <property type="entry name" value="DUF8171"/>
    <property type="match status" value="1"/>
</dbReference>
<reference evidence="3 4" key="1">
    <citation type="submission" date="2021-07" db="EMBL/GenBank/DDBJ databases">
        <title>Paenibacillus radiodurans sp. nov., isolated from the southeastern edge of Tengger Desert.</title>
        <authorList>
            <person name="Zhang G."/>
        </authorList>
    </citation>
    <scope>NUCLEOTIDE SEQUENCE [LARGE SCALE GENOMIC DNA]</scope>
    <source>
        <strain evidence="3 4">CCM 7311</strain>
    </source>
</reference>
<dbReference type="Proteomes" id="UP001519887">
    <property type="component" value="Unassembled WGS sequence"/>
</dbReference>
<dbReference type="GO" id="GO:0051301">
    <property type="term" value="P:cell division"/>
    <property type="evidence" value="ECO:0007669"/>
    <property type="project" value="UniProtKB-KW"/>
</dbReference>
<keyword evidence="1" id="KW-1133">Transmembrane helix</keyword>
<organism evidence="3 4">
    <name type="scientific">Paenibacillus sepulcri</name>
    <dbReference type="NCBI Taxonomy" id="359917"/>
    <lineage>
        <taxon>Bacteria</taxon>
        <taxon>Bacillati</taxon>
        <taxon>Bacillota</taxon>
        <taxon>Bacilli</taxon>
        <taxon>Bacillales</taxon>
        <taxon>Paenibacillaceae</taxon>
        <taxon>Paenibacillus</taxon>
    </lineage>
</organism>
<keyword evidence="3" id="KW-0132">Cell division</keyword>
<dbReference type="InterPro" id="IPR058484">
    <property type="entry name" value="DUF8171"/>
</dbReference>
<proteinExistence type="predicted"/>
<keyword evidence="3" id="KW-0131">Cell cycle</keyword>
<feature type="non-terminal residue" evidence="3">
    <location>
        <position position="211"/>
    </location>
</feature>
<gene>
    <name evidence="3" type="ORF">K0U00_39770</name>
</gene>
<dbReference type="EMBL" id="JAHZIK010002092">
    <property type="protein sequence ID" value="MBW7460219.1"/>
    <property type="molecule type" value="Genomic_DNA"/>
</dbReference>
<sequence length="211" mass="22419">METAAYNRKPQNQSQNLMVFVLSMALFGLADLVTEMIPDVEIGPIEIGIPYFGFVGLILVALFNPLYAALGAAVGEVIFGDLLMGDFGGIGELEGVLTLFIGLYIAGLLVNNSKNRLNIAIAGMIGIGIEQLLGGVADVIKVSVGVSELEAVEGLPQSIVLLELVENVNEWIISGIIVGILPAMFMLPRLHGKLEPLLGIKPRTNSSYRAA</sequence>
<keyword evidence="4" id="KW-1185">Reference proteome</keyword>
<keyword evidence="1" id="KW-0472">Membrane</keyword>
<feature type="transmembrane region" description="Helical" evidence="1">
    <location>
        <begin position="171"/>
        <end position="187"/>
    </location>
</feature>
<evidence type="ECO:0000313" key="3">
    <source>
        <dbReference type="EMBL" id="MBW7460219.1"/>
    </source>
</evidence>